<feature type="transmembrane region" description="Helical" evidence="7">
    <location>
        <begin position="393"/>
        <end position="416"/>
    </location>
</feature>
<keyword evidence="4 7" id="KW-0812">Transmembrane</keyword>
<comment type="subcellular location">
    <subcellularLocation>
        <location evidence="1 7">Cell inner membrane</location>
        <topology evidence="1 7">Multi-pass membrane protein</topology>
    </subcellularLocation>
</comment>
<comment type="function">
    <text evidence="7">Part of the tripartite ATP-independent periplasmic (TRAP) transport system.</text>
</comment>
<dbReference type="Proteomes" id="UP000075787">
    <property type="component" value="Unassembled WGS sequence"/>
</dbReference>
<feature type="domain" description="TRAP C4-dicarboxylate transport system permease DctM subunit" evidence="8">
    <location>
        <begin position="6"/>
        <end position="416"/>
    </location>
</feature>
<feature type="transmembrane region" description="Helical" evidence="7">
    <location>
        <begin position="43"/>
        <end position="64"/>
    </location>
</feature>
<dbReference type="OrthoDB" id="7824289at2"/>
<comment type="subunit">
    <text evidence="7">The complex comprises the extracytoplasmic solute receptor protein and the two transmembrane proteins.</text>
</comment>
<feature type="transmembrane region" description="Helical" evidence="7">
    <location>
        <begin position="169"/>
        <end position="195"/>
    </location>
</feature>
<dbReference type="GO" id="GO:0005886">
    <property type="term" value="C:plasma membrane"/>
    <property type="evidence" value="ECO:0007669"/>
    <property type="project" value="UniProtKB-SubCell"/>
</dbReference>
<dbReference type="PANTHER" id="PTHR33362:SF2">
    <property type="entry name" value="TRAP TRANSPORTER LARGE PERMEASE PROTEIN"/>
    <property type="match status" value="1"/>
</dbReference>
<evidence type="ECO:0000259" key="8">
    <source>
        <dbReference type="Pfam" id="PF06808"/>
    </source>
</evidence>
<feature type="transmembrane region" description="Helical" evidence="7">
    <location>
        <begin position="312"/>
        <end position="329"/>
    </location>
</feature>
<dbReference type="NCBIfam" id="TIGR00786">
    <property type="entry name" value="dctM"/>
    <property type="match status" value="1"/>
</dbReference>
<evidence type="ECO:0000256" key="4">
    <source>
        <dbReference type="ARBA" id="ARBA00022692"/>
    </source>
</evidence>
<dbReference type="PIRSF" id="PIRSF006066">
    <property type="entry name" value="HI0050"/>
    <property type="match status" value="1"/>
</dbReference>
<evidence type="ECO:0000256" key="1">
    <source>
        <dbReference type="ARBA" id="ARBA00004429"/>
    </source>
</evidence>
<dbReference type="InterPro" id="IPR010656">
    <property type="entry name" value="DctM"/>
</dbReference>
<feature type="transmembrane region" description="Helical" evidence="7">
    <location>
        <begin position="239"/>
        <end position="255"/>
    </location>
</feature>
<keyword evidence="5 7" id="KW-1133">Transmembrane helix</keyword>
<dbReference type="InterPro" id="IPR004681">
    <property type="entry name" value="TRAP_DctM"/>
</dbReference>
<evidence type="ECO:0000256" key="2">
    <source>
        <dbReference type="ARBA" id="ARBA00022475"/>
    </source>
</evidence>
<feature type="transmembrane region" description="Helical" evidence="7">
    <location>
        <begin position="207"/>
        <end position="233"/>
    </location>
</feature>
<proteinExistence type="inferred from homology"/>
<reference evidence="9 10" key="1">
    <citation type="submission" date="2015-12" db="EMBL/GenBank/DDBJ databases">
        <title>Genome sequence of Tistrella mobilis MCCC 1A02139.</title>
        <authorList>
            <person name="Lu L."/>
            <person name="Lai Q."/>
            <person name="Shao Z."/>
            <person name="Qian P."/>
        </authorList>
    </citation>
    <scope>NUCLEOTIDE SEQUENCE [LARGE SCALE GENOMIC DNA]</scope>
    <source>
        <strain evidence="9 10">MCCC 1A02139</strain>
    </source>
</reference>
<feature type="transmembrane region" description="Helical" evidence="7">
    <location>
        <begin position="133"/>
        <end position="157"/>
    </location>
</feature>
<evidence type="ECO:0000256" key="5">
    <source>
        <dbReference type="ARBA" id="ARBA00022989"/>
    </source>
</evidence>
<dbReference type="GO" id="GO:0022857">
    <property type="term" value="F:transmembrane transporter activity"/>
    <property type="evidence" value="ECO:0007669"/>
    <property type="project" value="UniProtKB-UniRule"/>
</dbReference>
<evidence type="ECO:0000256" key="7">
    <source>
        <dbReference type="RuleBase" id="RU369079"/>
    </source>
</evidence>
<keyword evidence="6 7" id="KW-0472">Membrane</keyword>
<dbReference type="RefSeq" id="WP_062764245.1">
    <property type="nucleotide sequence ID" value="NZ_CP121043.1"/>
</dbReference>
<keyword evidence="2" id="KW-1003">Cell membrane</keyword>
<feature type="transmembrane region" description="Helical" evidence="7">
    <location>
        <begin position="358"/>
        <end position="381"/>
    </location>
</feature>
<name>A0A162KY48_9PROT</name>
<feature type="transmembrane region" description="Helical" evidence="7">
    <location>
        <begin position="267"/>
        <end position="292"/>
    </location>
</feature>
<dbReference type="AlphaFoldDB" id="A0A162KY48"/>
<sequence length="422" mass="44330">MITSAAFLLVMLVGVPIGLCLCIAAAVYIWASGDTLLFQTFPAQLFGGVDNYGLISIPLFVFIGEVMNGGGITRRIINMTMALIGAMKGGLAYVNLIANMFVSSILGSATAQVAIMAQMMVPEMEKTGYDKTFAAGLTAYAGMLGPIIPPSIMFVVYSVLAQVPVGDMLAAGMVPGILLTIIFCTVIAGMGWFVYDYPRGERLTVRARLRIIFGALPTLSIPIVIVGSILSGIANPTEAAAVGAVAAILVGRFWIGELSVAQLPRMLLRAGIYSAVVLMLVAAAAVFSWVLVYGMVPQRVAAWVQTIATDPITFMLLVNVILLVIGTVIDGAPGLIMTVPILLPIATGIYGIDPVHFGVIVVINLVLGFLSPPVGLSFFVASAVTGAKPGRMFVVTLPFFFAACSLLILLSIFPAISTAFVK</sequence>
<gene>
    <name evidence="9" type="ORF">AUP44_05455</name>
</gene>
<organism evidence="9 10">
    <name type="scientific">Tistrella mobilis</name>
    <dbReference type="NCBI Taxonomy" id="171437"/>
    <lineage>
        <taxon>Bacteria</taxon>
        <taxon>Pseudomonadati</taxon>
        <taxon>Pseudomonadota</taxon>
        <taxon>Alphaproteobacteria</taxon>
        <taxon>Geminicoccales</taxon>
        <taxon>Geminicoccaceae</taxon>
        <taxon>Tistrella</taxon>
    </lineage>
</organism>
<evidence type="ECO:0000313" key="10">
    <source>
        <dbReference type="Proteomes" id="UP000075787"/>
    </source>
</evidence>
<protein>
    <recommendedName>
        <fullName evidence="7">TRAP transporter large permease protein</fullName>
    </recommendedName>
</protein>
<dbReference type="EMBL" id="LPZR01000156">
    <property type="protein sequence ID" value="KYO52429.1"/>
    <property type="molecule type" value="Genomic_DNA"/>
</dbReference>
<comment type="caution">
    <text evidence="9">The sequence shown here is derived from an EMBL/GenBank/DDBJ whole genome shotgun (WGS) entry which is preliminary data.</text>
</comment>
<dbReference type="Pfam" id="PF06808">
    <property type="entry name" value="DctM"/>
    <property type="match status" value="1"/>
</dbReference>
<accession>A0A162KY48</accession>
<comment type="similarity">
    <text evidence="7">Belongs to the TRAP transporter large permease family.</text>
</comment>
<feature type="transmembrane region" description="Helical" evidence="7">
    <location>
        <begin position="100"/>
        <end position="121"/>
    </location>
</feature>
<keyword evidence="7" id="KW-0813">Transport</keyword>
<evidence type="ECO:0000256" key="6">
    <source>
        <dbReference type="ARBA" id="ARBA00023136"/>
    </source>
</evidence>
<dbReference type="GeneID" id="97239306"/>
<dbReference type="PANTHER" id="PTHR33362">
    <property type="entry name" value="SIALIC ACID TRAP TRANSPORTER PERMEASE PROTEIN SIAT-RELATED"/>
    <property type="match status" value="1"/>
</dbReference>
<evidence type="ECO:0000256" key="3">
    <source>
        <dbReference type="ARBA" id="ARBA00022519"/>
    </source>
</evidence>
<feature type="transmembrane region" description="Helical" evidence="7">
    <location>
        <begin position="7"/>
        <end position="31"/>
    </location>
</feature>
<keyword evidence="3 7" id="KW-0997">Cell inner membrane</keyword>
<evidence type="ECO:0000313" key="9">
    <source>
        <dbReference type="EMBL" id="KYO52429.1"/>
    </source>
</evidence>